<dbReference type="PANTHER" id="PTHR33676:SF17">
    <property type="entry name" value="COLD-REGULATED PROTEIN 28"/>
    <property type="match status" value="1"/>
</dbReference>
<name>A0A8K0DVB9_9ROSA</name>
<evidence type="ECO:0000313" key="2">
    <source>
        <dbReference type="EMBL" id="KAF3435406.1"/>
    </source>
</evidence>
<dbReference type="InterPro" id="IPR044678">
    <property type="entry name" value="COR27/28"/>
</dbReference>
<gene>
    <name evidence="2" type="ORF">FNV43_RR22495</name>
</gene>
<dbReference type="EMBL" id="VOIH02000010">
    <property type="protein sequence ID" value="KAF3435406.1"/>
    <property type="molecule type" value="Genomic_DNA"/>
</dbReference>
<reference evidence="2" key="1">
    <citation type="submission" date="2020-03" db="EMBL/GenBank/DDBJ databases">
        <title>A high-quality chromosome-level genome assembly of a woody plant with both climbing and erect habits, Rhamnella rubrinervis.</title>
        <authorList>
            <person name="Lu Z."/>
            <person name="Yang Y."/>
            <person name="Zhu X."/>
            <person name="Sun Y."/>
        </authorList>
    </citation>
    <scope>NUCLEOTIDE SEQUENCE</scope>
    <source>
        <strain evidence="2">BYM</strain>
        <tissue evidence="2">Leaf</tissue>
    </source>
</reference>
<evidence type="ECO:0000313" key="3">
    <source>
        <dbReference type="Proteomes" id="UP000796880"/>
    </source>
</evidence>
<accession>A0A8K0DVB9</accession>
<protein>
    <submittedName>
        <fullName evidence="2">Uncharacterized protein</fullName>
    </submittedName>
</protein>
<dbReference type="OrthoDB" id="1104553at2759"/>
<sequence length="346" mass="38395">MGENLQENIPTTSSSLDHEEATEGCESELTRTNSDSSAISLDTSKDFSSHCADARLVLLLYLLISMLRNILPGSRTIPLLLITGGIRFSALADVLKISSIWLPMRNGQSAEWTDEKHSLYLDSLEASFVNELYHSMHLGCSSSRKSSWGTYSSQELPDKTNNYGKFVVLRDGSWQNINYEREETFLETAADCHGMKESPCIHPITSLGKRHYVASSDPHEQISYNEGFHLRGKLIDFSVSEGISKHKWQEDSVGSITEVSDQNFVDEDHGAKSSCKSVGKRLKTAGDDASSSDQVVPSKKFLTADVSVVDNTSSEREEQGCHELMSEHPERSVCPKSDLPYFLRGS</sequence>
<dbReference type="GO" id="GO:0042752">
    <property type="term" value="P:regulation of circadian rhythm"/>
    <property type="evidence" value="ECO:0007669"/>
    <property type="project" value="InterPro"/>
</dbReference>
<keyword evidence="3" id="KW-1185">Reference proteome</keyword>
<dbReference type="Proteomes" id="UP000796880">
    <property type="component" value="Unassembled WGS sequence"/>
</dbReference>
<feature type="compositionally biased region" description="Polar residues" evidence="1">
    <location>
        <begin position="1"/>
        <end position="15"/>
    </location>
</feature>
<dbReference type="GO" id="GO:0009409">
    <property type="term" value="P:response to cold"/>
    <property type="evidence" value="ECO:0007669"/>
    <property type="project" value="InterPro"/>
</dbReference>
<organism evidence="2 3">
    <name type="scientific">Rhamnella rubrinervis</name>
    <dbReference type="NCBI Taxonomy" id="2594499"/>
    <lineage>
        <taxon>Eukaryota</taxon>
        <taxon>Viridiplantae</taxon>
        <taxon>Streptophyta</taxon>
        <taxon>Embryophyta</taxon>
        <taxon>Tracheophyta</taxon>
        <taxon>Spermatophyta</taxon>
        <taxon>Magnoliopsida</taxon>
        <taxon>eudicotyledons</taxon>
        <taxon>Gunneridae</taxon>
        <taxon>Pentapetalae</taxon>
        <taxon>rosids</taxon>
        <taxon>fabids</taxon>
        <taxon>Rosales</taxon>
        <taxon>Rhamnaceae</taxon>
        <taxon>rhamnoid group</taxon>
        <taxon>Rhamneae</taxon>
        <taxon>Rhamnella</taxon>
    </lineage>
</organism>
<proteinExistence type="predicted"/>
<feature type="region of interest" description="Disordered" evidence="1">
    <location>
        <begin position="309"/>
        <end position="346"/>
    </location>
</feature>
<dbReference type="PANTHER" id="PTHR33676">
    <property type="entry name" value="COLD REGULATED PROTEIN 27"/>
    <property type="match status" value="1"/>
</dbReference>
<feature type="region of interest" description="Disordered" evidence="1">
    <location>
        <begin position="1"/>
        <end position="32"/>
    </location>
</feature>
<feature type="compositionally biased region" description="Basic and acidic residues" evidence="1">
    <location>
        <begin position="313"/>
        <end position="333"/>
    </location>
</feature>
<comment type="caution">
    <text evidence="2">The sequence shown here is derived from an EMBL/GenBank/DDBJ whole genome shotgun (WGS) entry which is preliminary data.</text>
</comment>
<evidence type="ECO:0000256" key="1">
    <source>
        <dbReference type="SAM" id="MobiDB-lite"/>
    </source>
</evidence>
<dbReference type="AlphaFoldDB" id="A0A8K0DVB9"/>